<evidence type="ECO:0000313" key="1">
    <source>
        <dbReference type="EMBL" id="KAE9395258.1"/>
    </source>
</evidence>
<proteinExistence type="predicted"/>
<dbReference type="EMBL" id="ML769534">
    <property type="protein sequence ID" value="KAE9395258.1"/>
    <property type="molecule type" value="Genomic_DNA"/>
</dbReference>
<evidence type="ECO:0000313" key="2">
    <source>
        <dbReference type="Proteomes" id="UP000799118"/>
    </source>
</evidence>
<dbReference type="Proteomes" id="UP000799118">
    <property type="component" value="Unassembled WGS sequence"/>
</dbReference>
<dbReference type="AlphaFoldDB" id="A0A6A4HC74"/>
<keyword evidence="2" id="KW-1185">Reference proteome</keyword>
<name>A0A6A4HC74_9AGAR</name>
<reference evidence="1" key="1">
    <citation type="journal article" date="2019" name="Environ. Microbiol.">
        <title>Fungal ecological strategies reflected in gene transcription - a case study of two litter decomposers.</title>
        <authorList>
            <person name="Barbi F."/>
            <person name="Kohler A."/>
            <person name="Barry K."/>
            <person name="Baskaran P."/>
            <person name="Daum C."/>
            <person name="Fauchery L."/>
            <person name="Ihrmark K."/>
            <person name="Kuo A."/>
            <person name="LaButti K."/>
            <person name="Lipzen A."/>
            <person name="Morin E."/>
            <person name="Grigoriev I.V."/>
            <person name="Henrissat B."/>
            <person name="Lindahl B."/>
            <person name="Martin F."/>
        </authorList>
    </citation>
    <scope>NUCLEOTIDE SEQUENCE</scope>
    <source>
        <strain evidence="1">JB14</strain>
    </source>
</reference>
<accession>A0A6A4HC74</accession>
<organism evidence="1 2">
    <name type="scientific">Gymnopus androsaceus JB14</name>
    <dbReference type="NCBI Taxonomy" id="1447944"/>
    <lineage>
        <taxon>Eukaryota</taxon>
        <taxon>Fungi</taxon>
        <taxon>Dikarya</taxon>
        <taxon>Basidiomycota</taxon>
        <taxon>Agaricomycotina</taxon>
        <taxon>Agaricomycetes</taxon>
        <taxon>Agaricomycetidae</taxon>
        <taxon>Agaricales</taxon>
        <taxon>Marasmiineae</taxon>
        <taxon>Omphalotaceae</taxon>
        <taxon>Gymnopus</taxon>
    </lineage>
</organism>
<sequence>MLGLLNSCTKFTIVQDWPSLLAIPLLILESISQKRLYLLGRVIAPAVQTIQALANLGSCITGIDVKREYTLHGFLMEYNLLVQDDLFGSSPAPSSAVPKCKLLQTSRVQWDRLIAEAMSSPASSDKDEVEQHFRTKHGAQTSITLQTANICPIYVKLGIAPGSIILLGANLDKQLVGLKSAHSIDRYIAVTVVWREIKWNTPICCQSWFSYCCEGLEYYQ</sequence>
<protein>
    <submittedName>
        <fullName evidence="1">Uncharacterized protein</fullName>
    </submittedName>
</protein>
<gene>
    <name evidence="1" type="ORF">BT96DRAFT_942529</name>
</gene>